<dbReference type="InParanoid" id="T1EU70"/>
<feature type="compositionally biased region" description="Acidic residues" evidence="1">
    <location>
        <begin position="192"/>
        <end position="202"/>
    </location>
</feature>
<evidence type="ECO:0000259" key="2">
    <source>
        <dbReference type="PROSITE" id="PS00028"/>
    </source>
</evidence>
<dbReference type="KEGG" id="hro:HELRODRAFT_163550"/>
<organism evidence="4 5">
    <name type="scientific">Helobdella robusta</name>
    <name type="common">Californian leech</name>
    <dbReference type="NCBI Taxonomy" id="6412"/>
    <lineage>
        <taxon>Eukaryota</taxon>
        <taxon>Metazoa</taxon>
        <taxon>Spiralia</taxon>
        <taxon>Lophotrochozoa</taxon>
        <taxon>Annelida</taxon>
        <taxon>Clitellata</taxon>
        <taxon>Hirudinea</taxon>
        <taxon>Rhynchobdellida</taxon>
        <taxon>Glossiphoniidae</taxon>
        <taxon>Helobdella</taxon>
    </lineage>
</organism>
<dbReference type="SMART" id="SM00451">
    <property type="entry name" value="ZnF_U1"/>
    <property type="match status" value="3"/>
</dbReference>
<feature type="region of interest" description="Disordered" evidence="1">
    <location>
        <begin position="1"/>
        <end position="23"/>
    </location>
</feature>
<sequence length="388" mass="43871">MAFRPRNNAYNTYGPSRTPRPPPVFRPVVNNVVNNAPAFCSQQIPGNSYSRNSIRQGVPLSGQSFPNGPNQTATSSNRNMNIIYSPSNNNVLGVSSMESKDKFSDKSRLCNEEAATSRPSILKRPYESEPADVQRTSVQSSLIAPSVLRTNSNRPGDERSDSNSKTSLVPRMNTVKPTKVPLPIRSSKKVEDDEEDDEDDTCNESQCKLCNVTFESGNAYHVHIRLTSHLQKSMLYKEKRLSSSCVQNVTLNELHCNICNFTFSSKQVFNCHLHGLAHQAGLKQIKDAHDKQIKEKEKLELINKLKQEAKLTRNRQHVEALEYLEANNLIEEDMVFGNDIFCKVCEVKCSGFISYKNHLDGVKHKKKLKLIGSGYPSWKFFIYYFSLQ</sequence>
<dbReference type="GO" id="GO:0008270">
    <property type="term" value="F:zinc ion binding"/>
    <property type="evidence" value="ECO:0007669"/>
    <property type="project" value="InterPro"/>
</dbReference>
<evidence type="ECO:0000256" key="1">
    <source>
        <dbReference type="SAM" id="MobiDB-lite"/>
    </source>
</evidence>
<reference evidence="4" key="3">
    <citation type="submission" date="2015-06" db="UniProtKB">
        <authorList>
            <consortium name="EnsemblMetazoa"/>
        </authorList>
    </citation>
    <scope>IDENTIFICATION</scope>
</reference>
<keyword evidence="5" id="KW-1185">Reference proteome</keyword>
<gene>
    <name evidence="4" type="primary">20200120</name>
    <name evidence="3" type="ORF">HELRODRAFT_163550</name>
</gene>
<dbReference type="Gene3D" id="3.30.160.60">
    <property type="entry name" value="Classic Zinc Finger"/>
    <property type="match status" value="2"/>
</dbReference>
<reference evidence="3 5" key="2">
    <citation type="journal article" date="2013" name="Nature">
        <title>Insights into bilaterian evolution from three spiralian genomes.</title>
        <authorList>
            <person name="Simakov O."/>
            <person name="Marletaz F."/>
            <person name="Cho S.J."/>
            <person name="Edsinger-Gonzales E."/>
            <person name="Havlak P."/>
            <person name="Hellsten U."/>
            <person name="Kuo D.H."/>
            <person name="Larsson T."/>
            <person name="Lv J."/>
            <person name="Arendt D."/>
            <person name="Savage R."/>
            <person name="Osoegawa K."/>
            <person name="de Jong P."/>
            <person name="Grimwood J."/>
            <person name="Chapman J.A."/>
            <person name="Shapiro H."/>
            <person name="Aerts A."/>
            <person name="Otillar R.P."/>
            <person name="Terry A.Y."/>
            <person name="Boore J.L."/>
            <person name="Grigoriev I.V."/>
            <person name="Lindberg D.R."/>
            <person name="Seaver E.C."/>
            <person name="Weisblat D.A."/>
            <person name="Putnam N.H."/>
            <person name="Rokhsar D.S."/>
        </authorList>
    </citation>
    <scope>NUCLEOTIDE SEQUENCE</scope>
</reference>
<dbReference type="EnsemblMetazoa" id="HelroT163550">
    <property type="protein sequence ID" value="HelroP163550"/>
    <property type="gene ID" value="HelroG163550"/>
</dbReference>
<feature type="domain" description="C2H2-type" evidence="2">
    <location>
        <begin position="256"/>
        <end position="278"/>
    </location>
</feature>
<feature type="compositionally biased region" description="Polar residues" evidence="1">
    <location>
        <begin position="134"/>
        <end position="154"/>
    </location>
</feature>
<feature type="region of interest" description="Disordered" evidence="1">
    <location>
        <begin position="103"/>
        <end position="202"/>
    </location>
</feature>
<evidence type="ECO:0000313" key="3">
    <source>
        <dbReference type="EMBL" id="ESN96483.1"/>
    </source>
</evidence>
<dbReference type="InterPro" id="IPR013087">
    <property type="entry name" value="Znf_C2H2_type"/>
</dbReference>
<dbReference type="EMBL" id="KB097495">
    <property type="protein sequence ID" value="ESN96483.1"/>
    <property type="molecule type" value="Genomic_DNA"/>
</dbReference>
<accession>T1EU70</accession>
<dbReference type="Proteomes" id="UP000015101">
    <property type="component" value="Unassembled WGS sequence"/>
</dbReference>
<dbReference type="GeneID" id="20200120"/>
<reference evidence="5" key="1">
    <citation type="submission" date="2012-12" db="EMBL/GenBank/DDBJ databases">
        <authorList>
            <person name="Hellsten U."/>
            <person name="Grimwood J."/>
            <person name="Chapman J.A."/>
            <person name="Shapiro H."/>
            <person name="Aerts A."/>
            <person name="Otillar R.P."/>
            <person name="Terry A.Y."/>
            <person name="Boore J.L."/>
            <person name="Simakov O."/>
            <person name="Marletaz F."/>
            <person name="Cho S.-J."/>
            <person name="Edsinger-Gonzales E."/>
            <person name="Havlak P."/>
            <person name="Kuo D.-H."/>
            <person name="Larsson T."/>
            <person name="Lv J."/>
            <person name="Arendt D."/>
            <person name="Savage R."/>
            <person name="Osoegawa K."/>
            <person name="de Jong P."/>
            <person name="Lindberg D.R."/>
            <person name="Seaver E.C."/>
            <person name="Weisblat D.A."/>
            <person name="Putnam N.H."/>
            <person name="Grigoriev I.V."/>
            <person name="Rokhsar D.S."/>
        </authorList>
    </citation>
    <scope>NUCLEOTIDE SEQUENCE</scope>
</reference>
<dbReference type="AlphaFoldDB" id="T1EU70"/>
<dbReference type="PANTHER" id="PTHR45762:SF3">
    <property type="entry name" value="ZINC-FINGER PROTEIN AT 72D, ISOFORM B"/>
    <property type="match status" value="1"/>
</dbReference>
<dbReference type="Pfam" id="PF12874">
    <property type="entry name" value="zf-met"/>
    <property type="match status" value="2"/>
</dbReference>
<dbReference type="SMART" id="SM00355">
    <property type="entry name" value="ZnF_C2H2"/>
    <property type="match status" value="3"/>
</dbReference>
<proteinExistence type="predicted"/>
<evidence type="ECO:0000313" key="5">
    <source>
        <dbReference type="Proteomes" id="UP000015101"/>
    </source>
</evidence>
<dbReference type="InterPro" id="IPR003604">
    <property type="entry name" value="Matrin/U1-like-C_Znf_C2H2"/>
</dbReference>
<feature type="domain" description="C2H2-type" evidence="2">
    <location>
        <begin position="207"/>
        <end position="229"/>
    </location>
</feature>
<evidence type="ECO:0000313" key="4">
    <source>
        <dbReference type="EnsemblMetazoa" id="HelroP163550"/>
    </source>
</evidence>
<dbReference type="HOGENOM" id="CLU_712277_0_0_1"/>
<dbReference type="PROSITE" id="PS00028">
    <property type="entry name" value="ZINC_FINGER_C2H2_1"/>
    <property type="match status" value="2"/>
</dbReference>
<dbReference type="GO" id="GO:0003676">
    <property type="term" value="F:nucleic acid binding"/>
    <property type="evidence" value="ECO:0007669"/>
    <property type="project" value="InterPro"/>
</dbReference>
<protein>
    <recommendedName>
        <fullName evidence="2">C2H2-type domain-containing protein</fullName>
    </recommendedName>
</protein>
<dbReference type="PANTHER" id="PTHR45762">
    <property type="entry name" value="ZINC FINGER RNA-BINDING PROTEIN"/>
    <property type="match status" value="1"/>
</dbReference>
<dbReference type="SUPFAM" id="SSF57667">
    <property type="entry name" value="beta-beta-alpha zinc fingers"/>
    <property type="match status" value="2"/>
</dbReference>
<name>T1EU70_HELRO</name>
<dbReference type="EMBL" id="AMQM01001393">
    <property type="status" value="NOT_ANNOTATED_CDS"/>
    <property type="molecule type" value="Genomic_DNA"/>
</dbReference>
<dbReference type="RefSeq" id="XP_009025639.1">
    <property type="nucleotide sequence ID" value="XM_009027391.1"/>
</dbReference>
<dbReference type="OrthoDB" id="434647at2759"/>
<dbReference type="InterPro" id="IPR036236">
    <property type="entry name" value="Znf_C2H2_sf"/>
</dbReference>
<dbReference type="CTD" id="20200120"/>